<name>A0AAW1K2R1_POPJA</name>
<dbReference type="AlphaFoldDB" id="A0AAW1K2R1"/>
<gene>
    <name evidence="2" type="ORF">QE152_g25196</name>
</gene>
<organism evidence="2 3">
    <name type="scientific">Popillia japonica</name>
    <name type="common">Japanese beetle</name>
    <dbReference type="NCBI Taxonomy" id="7064"/>
    <lineage>
        <taxon>Eukaryota</taxon>
        <taxon>Metazoa</taxon>
        <taxon>Ecdysozoa</taxon>
        <taxon>Arthropoda</taxon>
        <taxon>Hexapoda</taxon>
        <taxon>Insecta</taxon>
        <taxon>Pterygota</taxon>
        <taxon>Neoptera</taxon>
        <taxon>Endopterygota</taxon>
        <taxon>Coleoptera</taxon>
        <taxon>Polyphaga</taxon>
        <taxon>Scarabaeiformia</taxon>
        <taxon>Scarabaeidae</taxon>
        <taxon>Rutelinae</taxon>
        <taxon>Popillia</taxon>
    </lineage>
</organism>
<sequence>MKILSAILFVSVALGLFFSLARAQADDCSAIGEIRDVVVQINGAQLMVLWQEPTNTLSCSFSNLMHNVTYEGYTDTQEVITSSYFV</sequence>
<evidence type="ECO:0000313" key="2">
    <source>
        <dbReference type="EMBL" id="KAK9711931.1"/>
    </source>
</evidence>
<evidence type="ECO:0000256" key="1">
    <source>
        <dbReference type="SAM" id="SignalP"/>
    </source>
</evidence>
<feature type="chain" id="PRO_5043598215" evidence="1">
    <location>
        <begin position="24"/>
        <end position="86"/>
    </location>
</feature>
<reference evidence="2 3" key="1">
    <citation type="journal article" date="2024" name="BMC Genomics">
        <title>De novo assembly and annotation of Popillia japonica's genome with initial clues to its potential as an invasive pest.</title>
        <authorList>
            <person name="Cucini C."/>
            <person name="Boschi S."/>
            <person name="Funari R."/>
            <person name="Cardaioli E."/>
            <person name="Iannotti N."/>
            <person name="Marturano G."/>
            <person name="Paoli F."/>
            <person name="Bruttini M."/>
            <person name="Carapelli A."/>
            <person name="Frati F."/>
            <person name="Nardi F."/>
        </authorList>
    </citation>
    <scope>NUCLEOTIDE SEQUENCE [LARGE SCALE GENOMIC DNA]</scope>
    <source>
        <strain evidence="2">DMR45628</strain>
    </source>
</reference>
<dbReference type="EMBL" id="JASPKY010000270">
    <property type="protein sequence ID" value="KAK9711931.1"/>
    <property type="molecule type" value="Genomic_DNA"/>
</dbReference>
<accession>A0AAW1K2R1</accession>
<feature type="signal peptide" evidence="1">
    <location>
        <begin position="1"/>
        <end position="23"/>
    </location>
</feature>
<keyword evidence="3" id="KW-1185">Reference proteome</keyword>
<proteinExistence type="predicted"/>
<comment type="caution">
    <text evidence="2">The sequence shown here is derived from an EMBL/GenBank/DDBJ whole genome shotgun (WGS) entry which is preliminary data.</text>
</comment>
<keyword evidence="1" id="KW-0732">Signal</keyword>
<dbReference type="Proteomes" id="UP001458880">
    <property type="component" value="Unassembled WGS sequence"/>
</dbReference>
<evidence type="ECO:0000313" key="3">
    <source>
        <dbReference type="Proteomes" id="UP001458880"/>
    </source>
</evidence>
<protein>
    <submittedName>
        <fullName evidence="2">Uncharacterized protein</fullName>
    </submittedName>
</protein>